<name>A0A316GEK3_9GAMM</name>
<reference evidence="1 2" key="1">
    <citation type="submission" date="2018-05" db="EMBL/GenBank/DDBJ databases">
        <title>Genomic Encyclopedia of Type Strains, Phase IV (KMG-IV): sequencing the most valuable type-strain genomes for metagenomic binning, comparative biology and taxonomic classification.</title>
        <authorList>
            <person name="Goeker M."/>
        </authorList>
    </citation>
    <scope>NUCLEOTIDE SEQUENCE [LARGE SCALE GENOMIC DNA]</scope>
    <source>
        <strain evidence="1 2">DSM 25350</strain>
    </source>
</reference>
<dbReference type="Proteomes" id="UP000245790">
    <property type="component" value="Unassembled WGS sequence"/>
</dbReference>
<dbReference type="AlphaFoldDB" id="A0A316GEK3"/>
<protein>
    <submittedName>
        <fullName evidence="1">Uncharacterized protein</fullName>
    </submittedName>
</protein>
<dbReference type="OrthoDB" id="445530at2"/>
<evidence type="ECO:0000313" key="1">
    <source>
        <dbReference type="EMBL" id="PWK53097.1"/>
    </source>
</evidence>
<evidence type="ECO:0000313" key="2">
    <source>
        <dbReference type="Proteomes" id="UP000245790"/>
    </source>
</evidence>
<gene>
    <name evidence="1" type="ORF">C8D97_104315</name>
</gene>
<organism evidence="1 2">
    <name type="scientific">Pleionea mediterranea</name>
    <dbReference type="NCBI Taxonomy" id="523701"/>
    <lineage>
        <taxon>Bacteria</taxon>
        <taxon>Pseudomonadati</taxon>
        <taxon>Pseudomonadota</taxon>
        <taxon>Gammaproteobacteria</taxon>
        <taxon>Oceanospirillales</taxon>
        <taxon>Pleioneaceae</taxon>
        <taxon>Pleionea</taxon>
    </lineage>
</organism>
<sequence length="261" mass="29348">MDKKYLKLFLDPIKKCKTYKPKLGTNDKNGVDLSGFKTLYGEDPFYAWIGLDSDLMYAAHKAAGGMTSVYRQIGVGCERLFRQIIIDTAKYEDPSFAEWSYMTKTSAGKDKKLSLDGRLEFSEIKDMDLKSRLDGWVVNYCNGLDVEKPSNGLVFEVRQGYKSKDSKRQNGDIDNASVAWAKGYLPVFSIFSSQIDGDIVTRYRNSRCGILVGIPSDNSEASLFAFCQQVLGYDLADFFKRNSDTIKTEITSILEALLSPQ</sequence>
<accession>A0A316GEK3</accession>
<keyword evidence="2" id="KW-1185">Reference proteome</keyword>
<dbReference type="EMBL" id="QGGU01000004">
    <property type="protein sequence ID" value="PWK53097.1"/>
    <property type="molecule type" value="Genomic_DNA"/>
</dbReference>
<dbReference type="RefSeq" id="WP_109763067.1">
    <property type="nucleotide sequence ID" value="NZ_QGGU01000004.1"/>
</dbReference>
<proteinExistence type="predicted"/>
<comment type="caution">
    <text evidence="1">The sequence shown here is derived from an EMBL/GenBank/DDBJ whole genome shotgun (WGS) entry which is preliminary data.</text>
</comment>